<dbReference type="SUPFAM" id="SSF57716">
    <property type="entry name" value="Glucocorticoid receptor-like (DNA-binding domain)"/>
    <property type="match status" value="1"/>
</dbReference>
<comment type="subunit">
    <text evidence="3 16">Monomer.</text>
</comment>
<dbReference type="Proteomes" id="UP000051999">
    <property type="component" value="Unassembled WGS sequence"/>
</dbReference>
<evidence type="ECO:0000256" key="14">
    <source>
        <dbReference type="ARBA" id="ARBA00044632"/>
    </source>
</evidence>
<dbReference type="InterPro" id="IPR010663">
    <property type="entry name" value="Znf_FPG/IleRS"/>
</dbReference>
<evidence type="ECO:0000256" key="16">
    <source>
        <dbReference type="HAMAP-Rule" id="MF_00103"/>
    </source>
</evidence>
<proteinExistence type="inferred from homology"/>
<dbReference type="PATRIC" id="fig|1114972.6.peg.428"/>
<keyword evidence="5 16" id="KW-0227">DNA damage</keyword>
<dbReference type="GO" id="GO:0008270">
    <property type="term" value="F:zinc ion binding"/>
    <property type="evidence" value="ECO:0007669"/>
    <property type="project" value="UniProtKB-UniRule"/>
</dbReference>
<reference evidence="19 20" key="1">
    <citation type="journal article" date="2015" name="Genome Announc.">
        <title>Expanding the biotechnology potential of lactobacilli through comparative genomics of 213 strains and associated genera.</title>
        <authorList>
            <person name="Sun Z."/>
            <person name="Harris H.M."/>
            <person name="McCann A."/>
            <person name="Guo C."/>
            <person name="Argimon S."/>
            <person name="Zhang W."/>
            <person name="Yang X."/>
            <person name="Jeffery I.B."/>
            <person name="Cooney J.C."/>
            <person name="Kagawa T.F."/>
            <person name="Liu W."/>
            <person name="Song Y."/>
            <person name="Salvetti E."/>
            <person name="Wrobel A."/>
            <person name="Rasinkangas P."/>
            <person name="Parkhill J."/>
            <person name="Rea M.C."/>
            <person name="O'Sullivan O."/>
            <person name="Ritari J."/>
            <person name="Douillard F.P."/>
            <person name="Paul Ross R."/>
            <person name="Yang R."/>
            <person name="Briner A.E."/>
            <person name="Felis G.E."/>
            <person name="de Vos W.M."/>
            <person name="Barrangou R."/>
            <person name="Klaenhammer T.R."/>
            <person name="Caufield P.W."/>
            <person name="Cui Y."/>
            <person name="Zhang H."/>
            <person name="O'Toole P.W."/>
        </authorList>
    </citation>
    <scope>NUCLEOTIDE SEQUENCE [LARGE SCALE GENOMIC DNA]</scope>
    <source>
        <strain evidence="19 20">DSM 15814</strain>
    </source>
</reference>
<feature type="active site" description="Proton donor; for delta-elimination activity" evidence="16">
    <location>
        <position position="263"/>
    </location>
</feature>
<feature type="binding site" evidence="16">
    <location>
        <position position="93"/>
    </location>
    <ligand>
        <name>DNA</name>
        <dbReference type="ChEBI" id="CHEBI:16991"/>
    </ligand>
</feature>
<evidence type="ECO:0000313" key="20">
    <source>
        <dbReference type="Proteomes" id="UP000051999"/>
    </source>
</evidence>
<dbReference type="Gene3D" id="1.10.8.50">
    <property type="match status" value="1"/>
</dbReference>
<dbReference type="FunFam" id="1.10.8.50:FF:000003">
    <property type="entry name" value="Formamidopyrimidine-DNA glycosylase"/>
    <property type="match status" value="1"/>
</dbReference>
<dbReference type="Pfam" id="PF06827">
    <property type="entry name" value="zf-FPG_IleRS"/>
    <property type="match status" value="1"/>
</dbReference>
<keyword evidence="12 16" id="KW-0511">Multifunctional enzyme</keyword>
<dbReference type="Pfam" id="PF01149">
    <property type="entry name" value="Fapy_DNA_glyco"/>
    <property type="match status" value="1"/>
</dbReference>
<keyword evidence="6 16" id="KW-0863">Zinc-finger</keyword>
<evidence type="ECO:0000256" key="15">
    <source>
        <dbReference type="ARBA" id="ARBA00060177"/>
    </source>
</evidence>
<keyword evidence="4 16" id="KW-0479">Metal-binding</keyword>
<dbReference type="InterPro" id="IPR000214">
    <property type="entry name" value="Znf_DNA_glyclase/AP_lyase"/>
</dbReference>
<keyword evidence="9 16" id="KW-0238">DNA-binding</keyword>
<dbReference type="SUPFAM" id="SSF81624">
    <property type="entry name" value="N-terminal domain of MutM-like DNA repair proteins"/>
    <property type="match status" value="1"/>
</dbReference>
<evidence type="ECO:0000256" key="7">
    <source>
        <dbReference type="ARBA" id="ARBA00022801"/>
    </source>
</evidence>
<dbReference type="Gene3D" id="3.20.190.10">
    <property type="entry name" value="MutM-like, N-terminal"/>
    <property type="match status" value="1"/>
</dbReference>
<dbReference type="HAMAP" id="MF_00103">
    <property type="entry name" value="Fapy_DNA_glycosyl"/>
    <property type="match status" value="1"/>
</dbReference>
<dbReference type="InterPro" id="IPR012319">
    <property type="entry name" value="FPG_cat"/>
</dbReference>
<comment type="similarity">
    <text evidence="2 16">Belongs to the FPG family.</text>
</comment>
<protein>
    <recommendedName>
        <fullName evidence="16">Formamidopyrimidine-DNA glycosylase</fullName>
        <shortName evidence="16">Fapy-DNA glycosylase</shortName>
        <ecNumber evidence="16">3.2.2.23</ecNumber>
    </recommendedName>
    <alternativeName>
        <fullName evidence="16">DNA-(apurinic or apyrimidinic site) lyase MutM</fullName>
        <shortName evidence="16">AP lyase MutM</shortName>
        <ecNumber evidence="16">4.2.99.18</ecNumber>
    </alternativeName>
</protein>
<dbReference type="eggNOG" id="COG0266">
    <property type="taxonomic scope" value="Bacteria"/>
</dbReference>
<dbReference type="PROSITE" id="PS51068">
    <property type="entry name" value="FPG_CAT"/>
    <property type="match status" value="1"/>
</dbReference>
<dbReference type="GO" id="GO:0140078">
    <property type="term" value="F:class I DNA-(apurinic or apyrimidinic site) endonuclease activity"/>
    <property type="evidence" value="ECO:0007669"/>
    <property type="project" value="UniProtKB-EC"/>
</dbReference>
<evidence type="ECO:0000259" key="17">
    <source>
        <dbReference type="PROSITE" id="PS51066"/>
    </source>
</evidence>
<evidence type="ECO:0000256" key="8">
    <source>
        <dbReference type="ARBA" id="ARBA00022833"/>
    </source>
</evidence>
<keyword evidence="11 16" id="KW-0456">Lyase</keyword>
<evidence type="ECO:0000259" key="18">
    <source>
        <dbReference type="PROSITE" id="PS51068"/>
    </source>
</evidence>
<dbReference type="InterPro" id="IPR020629">
    <property type="entry name" value="FPG_Glyclase"/>
</dbReference>
<feature type="domain" description="FPG-type" evidence="17">
    <location>
        <begin position="239"/>
        <end position="273"/>
    </location>
</feature>
<dbReference type="GO" id="GO:0006284">
    <property type="term" value="P:base-excision repair"/>
    <property type="evidence" value="ECO:0007669"/>
    <property type="project" value="InterPro"/>
</dbReference>
<comment type="caution">
    <text evidence="16">Lacks conserved residue(s) required for the propagation of feature annotation.</text>
</comment>
<evidence type="ECO:0000256" key="10">
    <source>
        <dbReference type="ARBA" id="ARBA00023204"/>
    </source>
</evidence>
<dbReference type="InterPro" id="IPR010979">
    <property type="entry name" value="Ribosomal_uS13-like_H2TH"/>
</dbReference>
<dbReference type="NCBIfam" id="TIGR00577">
    <property type="entry name" value="fpg"/>
    <property type="match status" value="1"/>
</dbReference>
<dbReference type="SUPFAM" id="SSF46946">
    <property type="entry name" value="S13-like H2TH domain"/>
    <property type="match status" value="1"/>
</dbReference>
<feature type="active site" description="Proton donor; for beta-elimination activity" evidence="16">
    <location>
        <position position="59"/>
    </location>
</feature>
<dbReference type="EC" id="4.2.99.18" evidence="16"/>
<comment type="caution">
    <text evidence="19">The sequence shown here is derived from an EMBL/GenBank/DDBJ whole genome shotgun (WGS) entry which is preliminary data.</text>
</comment>
<comment type="cofactor">
    <cofactor evidence="16">
        <name>Zn(2+)</name>
        <dbReference type="ChEBI" id="CHEBI:29105"/>
    </cofactor>
    <text evidence="16">Binds 1 zinc ion per subunit.</text>
</comment>
<dbReference type="PANTHER" id="PTHR22993:SF9">
    <property type="entry name" value="FORMAMIDOPYRIMIDINE-DNA GLYCOSYLASE"/>
    <property type="match status" value="1"/>
</dbReference>
<keyword evidence="7 16" id="KW-0378">Hydrolase</keyword>
<dbReference type="Pfam" id="PF06831">
    <property type="entry name" value="H2TH"/>
    <property type="match status" value="1"/>
</dbReference>
<name>A0A0R1RQP9_9LACO</name>
<feature type="active site" description="Proton donor" evidence="16">
    <location>
        <position position="4"/>
    </location>
</feature>
<comment type="function">
    <text evidence="16">Involved in base excision repair of DNA damaged by oxidation or by mutagenic agents. Acts as DNA glycosylase that recognizes and removes damaged bases. Has a preference for oxidized purines, such as 7,8-dihydro-8-oxoguanine (8-oxoG). Has AP (apurinic/apyrimidinic) lyase activity and introduces nicks in the DNA strand. Cleaves the DNA backbone by beta-delta elimination to generate a single-strand break at the site of the removed base with both 3'- and 5'-phosphates.</text>
</comment>
<keyword evidence="10 16" id="KW-0234">DNA repair</keyword>
<evidence type="ECO:0000256" key="11">
    <source>
        <dbReference type="ARBA" id="ARBA00023239"/>
    </source>
</evidence>
<accession>A0A0R1RQP9</accession>
<comment type="catalytic activity">
    <reaction evidence="1 16">
        <text>Hydrolysis of DNA containing ring-opened 7-methylguanine residues, releasing 2,6-diamino-4-hydroxy-5-(N-methyl)formamidopyrimidine.</text>
        <dbReference type="EC" id="3.2.2.23"/>
    </reaction>
</comment>
<comment type="catalytic activity">
    <reaction evidence="14 16">
        <text>2'-deoxyribonucleotide-(2'-deoxyribose 5'-phosphate)-2'-deoxyribonucleotide-DNA = a 3'-end 2'-deoxyribonucleotide-(2,3-dehydro-2,3-deoxyribose 5'-phosphate)-DNA + a 5'-end 5'-phospho-2'-deoxyribonucleoside-DNA + H(+)</text>
        <dbReference type="Rhea" id="RHEA:66592"/>
        <dbReference type="Rhea" id="RHEA-COMP:13180"/>
        <dbReference type="Rhea" id="RHEA-COMP:16897"/>
        <dbReference type="Rhea" id="RHEA-COMP:17067"/>
        <dbReference type="ChEBI" id="CHEBI:15378"/>
        <dbReference type="ChEBI" id="CHEBI:136412"/>
        <dbReference type="ChEBI" id="CHEBI:157695"/>
        <dbReference type="ChEBI" id="CHEBI:167181"/>
        <dbReference type="EC" id="4.2.99.18"/>
    </reaction>
</comment>
<feature type="binding site" evidence="16">
    <location>
        <position position="112"/>
    </location>
    <ligand>
        <name>DNA</name>
        <dbReference type="ChEBI" id="CHEBI:16991"/>
    </ligand>
</feature>
<feature type="active site" description="Schiff-base intermediate with DNA" evidence="16">
    <location>
        <position position="3"/>
    </location>
</feature>
<evidence type="ECO:0000256" key="2">
    <source>
        <dbReference type="ARBA" id="ARBA00009409"/>
    </source>
</evidence>
<dbReference type="STRING" id="1114972.FD35_GL000427"/>
<evidence type="ECO:0000256" key="3">
    <source>
        <dbReference type="ARBA" id="ARBA00011245"/>
    </source>
</evidence>
<dbReference type="CDD" id="cd08966">
    <property type="entry name" value="EcFpg-like_N"/>
    <property type="match status" value="1"/>
</dbReference>
<dbReference type="PROSITE" id="PS51066">
    <property type="entry name" value="ZF_FPG_2"/>
    <property type="match status" value="1"/>
</dbReference>
<feature type="domain" description="Formamidopyrimidine-DNA glycosylase catalytic" evidence="18">
    <location>
        <begin position="3"/>
        <end position="115"/>
    </location>
</feature>
<dbReference type="InterPro" id="IPR015886">
    <property type="entry name" value="H2TH_FPG"/>
</dbReference>
<dbReference type="FunFam" id="3.20.190.10:FF:000001">
    <property type="entry name" value="Formamidopyrimidine-DNA glycosylase"/>
    <property type="match status" value="1"/>
</dbReference>
<keyword evidence="8 16" id="KW-0862">Zinc</keyword>
<evidence type="ECO:0000256" key="4">
    <source>
        <dbReference type="ARBA" id="ARBA00022723"/>
    </source>
</evidence>
<dbReference type="GO" id="GO:0003690">
    <property type="term" value="F:double-stranded DNA binding"/>
    <property type="evidence" value="ECO:0007669"/>
    <property type="project" value="UniProtKB-ARBA"/>
</dbReference>
<dbReference type="GO" id="GO:0003684">
    <property type="term" value="F:damaged DNA binding"/>
    <property type="evidence" value="ECO:0007669"/>
    <property type="project" value="InterPro"/>
</dbReference>
<evidence type="ECO:0000256" key="13">
    <source>
        <dbReference type="ARBA" id="ARBA00023295"/>
    </source>
</evidence>
<dbReference type="PANTHER" id="PTHR22993">
    <property type="entry name" value="FORMAMIDOPYRIMIDINE-DNA GLYCOSYLASE"/>
    <property type="match status" value="1"/>
</dbReference>
<evidence type="ECO:0000313" key="19">
    <source>
        <dbReference type="EMBL" id="KRL57412.1"/>
    </source>
</evidence>
<dbReference type="SMART" id="SM00898">
    <property type="entry name" value="Fapy_DNA_glyco"/>
    <property type="match status" value="1"/>
</dbReference>
<dbReference type="EC" id="3.2.2.23" evidence="16"/>
<keyword evidence="13 16" id="KW-0326">Glycosidase</keyword>
<dbReference type="SMART" id="SM01232">
    <property type="entry name" value="H2TH"/>
    <property type="match status" value="1"/>
</dbReference>
<dbReference type="AlphaFoldDB" id="A0A0R1RQP9"/>
<evidence type="ECO:0000256" key="1">
    <source>
        <dbReference type="ARBA" id="ARBA00001668"/>
    </source>
</evidence>
<comment type="function">
    <text evidence="15">Involved in base excision repair of DNA damaged by oxidation or by mutagenic agents. Acts as a DNA glycosylase that recognizes and removes damaged bases. Has a preference for oxidized purines, such as 7,8-dihydro-8-oxoguanine (8-oxoG). Has AP (apurinic/apyrimidinic) lyase activity and introduces nicks in the DNA strand. Cleaves the DNA backbone by beta-delta elimination to generate a single-strand break at the site of the removed base with both 3'- and 5'-phosphates.</text>
</comment>
<evidence type="ECO:0000256" key="5">
    <source>
        <dbReference type="ARBA" id="ARBA00022763"/>
    </source>
</evidence>
<organism evidence="19 20">
    <name type="scientific">Furfurilactobacillus rossiae DSM 15814</name>
    <dbReference type="NCBI Taxonomy" id="1114972"/>
    <lineage>
        <taxon>Bacteria</taxon>
        <taxon>Bacillati</taxon>
        <taxon>Bacillota</taxon>
        <taxon>Bacilli</taxon>
        <taxon>Lactobacillales</taxon>
        <taxon>Lactobacillaceae</taxon>
        <taxon>Furfurilactobacillus</taxon>
    </lineage>
</organism>
<sequence length="295" mass="32763">MMPELPEVETVRRGLTRMVVGKTITGIDVYYPKMVLNGADAFVTLLTGRTVTRVDRRGKYLLFRFDGGLTMVSHLRMEGKYFGAPADMPRDKHTHVVFHLSDGQLLCYNDTRKFGRMIVIHTGDEDTVGGLKTLGPEPTPETLSVAYLVAKMAKSRKAIKTWLLDQSNIAGLGNIYCDEVLWLSKIHPEQPANTVTIAQIKRLRLSIFDELQLAIEHHGTTVFTYSAFGHAGEFQNELHAYGHGGEPCERCGTTMVKIKVGERGTTFCPKEQKLRVVKIAASKAHSAAATKETSK</sequence>
<dbReference type="InterPro" id="IPR035937">
    <property type="entry name" value="FPG_N"/>
</dbReference>
<keyword evidence="20" id="KW-1185">Reference proteome</keyword>
<evidence type="ECO:0000256" key="12">
    <source>
        <dbReference type="ARBA" id="ARBA00023268"/>
    </source>
</evidence>
<evidence type="ECO:0000256" key="9">
    <source>
        <dbReference type="ARBA" id="ARBA00023125"/>
    </source>
</evidence>
<evidence type="ECO:0000256" key="6">
    <source>
        <dbReference type="ARBA" id="ARBA00022771"/>
    </source>
</evidence>
<dbReference type="EMBL" id="AZFF01000001">
    <property type="protein sequence ID" value="KRL57412.1"/>
    <property type="molecule type" value="Genomic_DNA"/>
</dbReference>
<dbReference type="GO" id="GO:0034039">
    <property type="term" value="F:8-oxo-7,8-dihydroguanine DNA N-glycosylase activity"/>
    <property type="evidence" value="ECO:0007669"/>
    <property type="project" value="TreeGrafter"/>
</dbReference>
<gene>
    <name evidence="16" type="primary">mutM</name>
    <name evidence="16" type="synonym">fpg</name>
    <name evidence="19" type="ORF">FD35_GL000427</name>
</gene>
<dbReference type="NCBIfam" id="NF002211">
    <property type="entry name" value="PRK01103.1"/>
    <property type="match status" value="1"/>
</dbReference>